<dbReference type="AlphaFoldDB" id="A0A2A2JWQ8"/>
<feature type="compositionally biased region" description="Low complexity" evidence="1">
    <location>
        <begin position="164"/>
        <end position="175"/>
    </location>
</feature>
<feature type="region of interest" description="Disordered" evidence="1">
    <location>
        <begin position="164"/>
        <end position="214"/>
    </location>
</feature>
<evidence type="ECO:0000313" key="2">
    <source>
        <dbReference type="EMBL" id="PAV66114.1"/>
    </source>
</evidence>
<evidence type="ECO:0000256" key="1">
    <source>
        <dbReference type="SAM" id="MobiDB-lite"/>
    </source>
</evidence>
<feature type="region of interest" description="Disordered" evidence="1">
    <location>
        <begin position="232"/>
        <end position="251"/>
    </location>
</feature>
<name>A0A2A2JWQ8_9BILA</name>
<dbReference type="EMBL" id="LIAE01010155">
    <property type="protein sequence ID" value="PAV66114.1"/>
    <property type="molecule type" value="Genomic_DNA"/>
</dbReference>
<evidence type="ECO:0000313" key="3">
    <source>
        <dbReference type="Proteomes" id="UP000218231"/>
    </source>
</evidence>
<sequence>MHLRAQLREHRIVARLRQRLVGLGARERHRPADHDPIRACHRALRARRHLGDEQLAQFLEAHPPIEHRRGIKTRIRRHRFERLEEAASLRKVEIFADRPRPRLRQHAAAPALVLPKAQCRPKHRVGTIGRVERHQLRLPLARHCGDGIGGAEIEAERMCSHAAGASSARRQGSSRCVSAPTTSSADSARAICGTSPHPHRHSRAGGNPDAQVFDGAVPSEVLDSCLRGNDEESARLTKKRQSHASNLSLHD</sequence>
<protein>
    <submittedName>
        <fullName evidence="2">Uncharacterized protein</fullName>
    </submittedName>
</protein>
<proteinExistence type="predicted"/>
<comment type="caution">
    <text evidence="2">The sequence shown here is derived from an EMBL/GenBank/DDBJ whole genome shotgun (WGS) entry which is preliminary data.</text>
</comment>
<accession>A0A2A2JWQ8</accession>
<reference evidence="2 3" key="1">
    <citation type="journal article" date="2017" name="Curr. Biol.">
        <title>Genome architecture and evolution of a unichromosomal asexual nematode.</title>
        <authorList>
            <person name="Fradin H."/>
            <person name="Zegar C."/>
            <person name="Gutwein M."/>
            <person name="Lucas J."/>
            <person name="Kovtun M."/>
            <person name="Corcoran D."/>
            <person name="Baugh L.R."/>
            <person name="Kiontke K."/>
            <person name="Gunsalus K."/>
            <person name="Fitch D.H."/>
            <person name="Piano F."/>
        </authorList>
    </citation>
    <scope>NUCLEOTIDE SEQUENCE [LARGE SCALE GENOMIC DNA]</scope>
    <source>
        <strain evidence="2">PF1309</strain>
    </source>
</reference>
<keyword evidence="3" id="KW-1185">Reference proteome</keyword>
<gene>
    <name evidence="2" type="ORF">WR25_01023</name>
</gene>
<organism evidence="2 3">
    <name type="scientific">Diploscapter pachys</name>
    <dbReference type="NCBI Taxonomy" id="2018661"/>
    <lineage>
        <taxon>Eukaryota</taxon>
        <taxon>Metazoa</taxon>
        <taxon>Ecdysozoa</taxon>
        <taxon>Nematoda</taxon>
        <taxon>Chromadorea</taxon>
        <taxon>Rhabditida</taxon>
        <taxon>Rhabditina</taxon>
        <taxon>Rhabditomorpha</taxon>
        <taxon>Rhabditoidea</taxon>
        <taxon>Rhabditidae</taxon>
        <taxon>Diploscapter</taxon>
    </lineage>
</organism>
<dbReference type="Proteomes" id="UP000218231">
    <property type="component" value="Unassembled WGS sequence"/>
</dbReference>